<comment type="caution">
    <text evidence="3">The sequence shown here is derived from an EMBL/GenBank/DDBJ whole genome shotgun (WGS) entry which is preliminary data.</text>
</comment>
<feature type="region of interest" description="Disordered" evidence="1">
    <location>
        <begin position="838"/>
        <end position="858"/>
    </location>
</feature>
<sequence>MPFNAVQRQQDGKKPVDTTPIVKLWDGHNRKVSDWTGLHREPKLWTTKGDCLIYLYGKGHCNAGASFRIDFGALVRKRCYGFVEEYIDWQGPQPDLPKNDDEWNRLCSKRKVSLYVPAAPASTRSDIAQQHLSIRNFLAWVTGLPLVGTHLGGEILALFRSMAIYRPLDTDSNADLLAYLEGAGYMDIVAQPNHALAILYAAESLRQRDLYTRAFVHCVGLGERLYQSTEYTKISLVSRKLIRAASHDLKTRLDSAVEDLGSFLDDELSASRLGLPHGVRAHLDRFRSALLTFYTAKFGYFPPRDFDAKVVQAMSVDFEALYDLLVDDGAGTPGMVGGNNGGGLCMLQIIRTFDSRNSFETRQHPLPLLPTASEVRKTRRMPWLSRGEMEKPANRLVAHTALIKASNWRESSFKNGLVRMYRDFEGKSLEPSFNKVDKSDNVSITDARKVRWILIYAMCQVLRSISRQAPQVTGERAPYFLSASVADLPPWNTAIGTEMDVQIMRSALPTMPESADGPWQPRFADGMEIRPDIDYLALTYGAERKQPEKPGRRQSLPVMQATVSPTTLSPSKPATGNALARRSTIRNSIRRRLRPGSASSATAPSFSATKRAYHEIVIHGYGNGTNDVKLERRNTVGCDNSEPGRVPFTISSSPPPLPDTVSPVTKPEPAPAQSRRSSNRSSNASSIGTMDSHAASGTVSPATILTPELEQNAVEPVIVRNSSHRSLTQRYPMKSVLETIGRTSSKRCGSLAGTTGQEPPPPPTPQQHPPFLGGLSRAASVRKSLLPESWGLAGRTATFEHDIDEEDEIVTLQSEADEWVAMQAFLDDDDELGDGMAHKGATPGWEQYNDLGGLTEVR</sequence>
<dbReference type="OrthoDB" id="4114825at2759"/>
<feature type="compositionally biased region" description="Low complexity" evidence="1">
    <location>
        <begin position="674"/>
        <end position="686"/>
    </location>
</feature>
<protein>
    <recommendedName>
        <fullName evidence="2">DUF8004 domain-containing protein</fullName>
    </recommendedName>
</protein>
<dbReference type="PANTHER" id="PTHR39601">
    <property type="entry name" value="CHORIOGENIN HMINOR"/>
    <property type="match status" value="1"/>
</dbReference>
<feature type="region of interest" description="Disordered" evidence="1">
    <location>
        <begin position="741"/>
        <end position="771"/>
    </location>
</feature>
<name>A0A179IGN2_CORDF</name>
<feature type="region of interest" description="Disordered" evidence="1">
    <location>
        <begin position="635"/>
        <end position="697"/>
    </location>
</feature>
<keyword evidence="4" id="KW-1185">Reference proteome</keyword>
<proteinExistence type="predicted"/>
<feature type="region of interest" description="Disordered" evidence="1">
    <location>
        <begin position="562"/>
        <end position="606"/>
    </location>
</feature>
<dbReference type="Pfam" id="PF26013">
    <property type="entry name" value="DUF8004"/>
    <property type="match status" value="1"/>
</dbReference>
<evidence type="ECO:0000256" key="1">
    <source>
        <dbReference type="SAM" id="MobiDB-lite"/>
    </source>
</evidence>
<feature type="domain" description="DUF8004" evidence="2">
    <location>
        <begin position="174"/>
        <end position="264"/>
    </location>
</feature>
<evidence type="ECO:0000313" key="3">
    <source>
        <dbReference type="EMBL" id="OAR01796.1"/>
    </source>
</evidence>
<evidence type="ECO:0000259" key="2">
    <source>
        <dbReference type="Pfam" id="PF26013"/>
    </source>
</evidence>
<gene>
    <name evidence="3" type="ORF">LLEC1_05645</name>
</gene>
<evidence type="ECO:0000313" key="4">
    <source>
        <dbReference type="Proteomes" id="UP000243081"/>
    </source>
</evidence>
<dbReference type="AlphaFoldDB" id="A0A179IGN2"/>
<feature type="compositionally biased region" description="Pro residues" evidence="1">
    <location>
        <begin position="758"/>
        <end position="768"/>
    </location>
</feature>
<dbReference type="PANTHER" id="PTHR39601:SF1">
    <property type="entry name" value="CHORIOGENIN HMINOR"/>
    <property type="match status" value="1"/>
</dbReference>
<feature type="compositionally biased region" description="Low complexity" evidence="1">
    <location>
        <begin position="597"/>
        <end position="606"/>
    </location>
</feature>
<reference evidence="3 4" key="1">
    <citation type="submission" date="2016-03" db="EMBL/GenBank/DDBJ databases">
        <title>Fine-scale spatial genetic structure of a fungal parasite of coffee scale insects.</title>
        <authorList>
            <person name="Jackson D."/>
            <person name="Zemenick K.A."/>
            <person name="Malloure B."/>
            <person name="Quandt C.A."/>
            <person name="James T.Y."/>
        </authorList>
    </citation>
    <scope>NUCLEOTIDE SEQUENCE [LARGE SCALE GENOMIC DNA]</scope>
    <source>
        <strain evidence="3 4">UM487</strain>
    </source>
</reference>
<accession>A0A179IGN2</accession>
<dbReference type="EMBL" id="LUKN01000986">
    <property type="protein sequence ID" value="OAR01796.1"/>
    <property type="molecule type" value="Genomic_DNA"/>
</dbReference>
<dbReference type="Proteomes" id="UP000243081">
    <property type="component" value="Unassembled WGS sequence"/>
</dbReference>
<dbReference type="OMA" id="PAWEQYA"/>
<organism evidence="3 4">
    <name type="scientific">Cordyceps confragosa</name>
    <name type="common">Lecanicillium lecanii</name>
    <dbReference type="NCBI Taxonomy" id="2714763"/>
    <lineage>
        <taxon>Eukaryota</taxon>
        <taxon>Fungi</taxon>
        <taxon>Dikarya</taxon>
        <taxon>Ascomycota</taxon>
        <taxon>Pezizomycotina</taxon>
        <taxon>Sordariomycetes</taxon>
        <taxon>Hypocreomycetidae</taxon>
        <taxon>Hypocreales</taxon>
        <taxon>Cordycipitaceae</taxon>
        <taxon>Akanthomyces</taxon>
    </lineage>
</organism>
<feature type="compositionally biased region" description="Polar residues" evidence="1">
    <location>
        <begin position="562"/>
        <end position="574"/>
    </location>
</feature>
<dbReference type="InterPro" id="IPR058317">
    <property type="entry name" value="DUF8004"/>
</dbReference>